<dbReference type="Pfam" id="PF07238">
    <property type="entry name" value="PilZ"/>
    <property type="match status" value="1"/>
</dbReference>
<comment type="catalytic activity">
    <reaction evidence="10 11">
        <text>[(1-&gt;4)-beta-D-glucosyl](n) + UDP-alpha-D-glucose = [(1-&gt;4)-beta-D-glucosyl](n+1) + UDP + H(+)</text>
        <dbReference type="Rhea" id="RHEA:19929"/>
        <dbReference type="Rhea" id="RHEA-COMP:10033"/>
        <dbReference type="Rhea" id="RHEA-COMP:10034"/>
        <dbReference type="ChEBI" id="CHEBI:15378"/>
        <dbReference type="ChEBI" id="CHEBI:18246"/>
        <dbReference type="ChEBI" id="CHEBI:58223"/>
        <dbReference type="ChEBI" id="CHEBI:58885"/>
        <dbReference type="EC" id="2.4.1.12"/>
    </reaction>
</comment>
<keyword evidence="3 11" id="KW-0997">Cell inner membrane</keyword>
<comment type="cofactor">
    <cofactor evidence="11">
        <name>Mg(2+)</name>
        <dbReference type="ChEBI" id="CHEBI:18420"/>
    </cofactor>
</comment>
<dbReference type="PRINTS" id="PR01439">
    <property type="entry name" value="CELLSNTHASEA"/>
</dbReference>
<keyword evidence="9 11" id="KW-0472">Membrane</keyword>
<reference evidence="14 15" key="1">
    <citation type="submission" date="2020-07" db="EMBL/GenBank/DDBJ databases">
        <title>Taxonomic revisions and descriptions of new bacterial species based on genomic comparisons in the high-G+C-content subgroup of the family Alcaligenaceae.</title>
        <authorList>
            <person name="Szabo A."/>
            <person name="Felfoldi T."/>
        </authorList>
    </citation>
    <scope>NUCLEOTIDE SEQUENCE [LARGE SCALE GENOMIC DNA]</scope>
    <source>
        <strain evidence="14 15">LMG 24012</strain>
    </source>
</reference>
<keyword evidence="4 11" id="KW-0328">Glycosyltransferase</keyword>
<accession>A0A853FV22</accession>
<feature type="transmembrane region" description="Helical" evidence="11">
    <location>
        <begin position="545"/>
        <end position="571"/>
    </location>
</feature>
<evidence type="ECO:0000256" key="7">
    <source>
        <dbReference type="ARBA" id="ARBA00022916"/>
    </source>
</evidence>
<evidence type="ECO:0000256" key="9">
    <source>
        <dbReference type="ARBA" id="ARBA00023136"/>
    </source>
</evidence>
<feature type="transmembrane region" description="Helical" evidence="11">
    <location>
        <begin position="29"/>
        <end position="46"/>
    </location>
</feature>
<dbReference type="Gene3D" id="3.90.550.10">
    <property type="entry name" value="Spore Coat Polysaccharide Biosynthesis Protein SpsA, Chain A"/>
    <property type="match status" value="1"/>
</dbReference>
<comment type="function">
    <text evidence="11">Catalytic subunit of cellulose synthase. It polymerizes uridine 5'-diphosphate glucose to cellulose.</text>
</comment>
<evidence type="ECO:0000259" key="12">
    <source>
        <dbReference type="Pfam" id="PF00535"/>
    </source>
</evidence>
<feature type="transmembrane region" description="Helical" evidence="11">
    <location>
        <begin position="180"/>
        <end position="197"/>
    </location>
</feature>
<dbReference type="CDD" id="cd06421">
    <property type="entry name" value="CESA_CelA_like"/>
    <property type="match status" value="1"/>
</dbReference>
<feature type="transmembrane region" description="Helical" evidence="11">
    <location>
        <begin position="672"/>
        <end position="697"/>
    </location>
</feature>
<evidence type="ECO:0000313" key="15">
    <source>
        <dbReference type="Proteomes" id="UP000559809"/>
    </source>
</evidence>
<evidence type="ECO:0000256" key="8">
    <source>
        <dbReference type="ARBA" id="ARBA00022989"/>
    </source>
</evidence>
<keyword evidence="8 11" id="KW-1133">Transmembrane helix</keyword>
<feature type="transmembrane region" description="Helical" evidence="11">
    <location>
        <begin position="157"/>
        <end position="174"/>
    </location>
</feature>
<evidence type="ECO:0000256" key="1">
    <source>
        <dbReference type="ARBA" id="ARBA00004429"/>
    </source>
</evidence>
<dbReference type="GO" id="GO:0005886">
    <property type="term" value="C:plasma membrane"/>
    <property type="evidence" value="ECO:0007669"/>
    <property type="project" value="UniProtKB-SubCell"/>
</dbReference>
<feature type="domain" description="Glycosyltransferase 2-like" evidence="12">
    <location>
        <begin position="285"/>
        <end position="453"/>
    </location>
</feature>
<dbReference type="NCBIfam" id="NF008558">
    <property type="entry name" value="PRK11498.1"/>
    <property type="match status" value="1"/>
</dbReference>
<dbReference type="FunFam" id="3.90.550.10:FF:000061">
    <property type="entry name" value="Cellulose synthase catalytic subunit [UDP-forming]"/>
    <property type="match status" value="1"/>
</dbReference>
<keyword evidence="2 11" id="KW-1003">Cell membrane</keyword>
<evidence type="ECO:0000256" key="5">
    <source>
        <dbReference type="ARBA" id="ARBA00022679"/>
    </source>
</evidence>
<dbReference type="GO" id="GO:0035438">
    <property type="term" value="F:cyclic-di-GMP binding"/>
    <property type="evidence" value="ECO:0007669"/>
    <property type="project" value="InterPro"/>
</dbReference>
<gene>
    <name evidence="14" type="primary">bcsA</name>
    <name evidence="14" type="ORF">H0A72_01505</name>
</gene>
<keyword evidence="7 11" id="KW-0135">Cellulose biosynthesis</keyword>
<dbReference type="Pfam" id="PF03552">
    <property type="entry name" value="Cellulose_synt"/>
    <property type="match status" value="1"/>
</dbReference>
<evidence type="ECO:0000256" key="3">
    <source>
        <dbReference type="ARBA" id="ARBA00022519"/>
    </source>
</evidence>
<dbReference type="InterPro" id="IPR005150">
    <property type="entry name" value="Cellulose_synth"/>
</dbReference>
<evidence type="ECO:0000256" key="10">
    <source>
        <dbReference type="ARBA" id="ARBA00048682"/>
    </source>
</evidence>
<feature type="transmembrane region" description="Helical" evidence="11">
    <location>
        <begin position="204"/>
        <end position="225"/>
    </location>
</feature>
<dbReference type="UniPathway" id="UPA00694"/>
<keyword evidence="11" id="KW-0973">c-di-GMP</keyword>
<keyword evidence="5 11" id="KW-0808">Transferase</keyword>
<comment type="caution">
    <text evidence="14">The sequence shown here is derived from an EMBL/GenBank/DDBJ whole genome shotgun (WGS) entry which is preliminary data.</text>
</comment>
<proteinExistence type="predicted"/>
<dbReference type="SUPFAM" id="SSF141371">
    <property type="entry name" value="PilZ domain-like"/>
    <property type="match status" value="1"/>
</dbReference>
<keyword evidence="6 11" id="KW-0812">Transmembrane</keyword>
<dbReference type="Pfam" id="PF00535">
    <property type="entry name" value="Glycos_transf_2"/>
    <property type="match status" value="1"/>
</dbReference>
<evidence type="ECO:0000256" key="4">
    <source>
        <dbReference type="ARBA" id="ARBA00022676"/>
    </source>
</evidence>
<dbReference type="PANTHER" id="PTHR43867:SF2">
    <property type="entry name" value="CELLULOSE SYNTHASE CATALYTIC SUBUNIT A [UDP-FORMING]"/>
    <property type="match status" value="1"/>
</dbReference>
<keyword evidence="15" id="KW-1185">Reference proteome</keyword>
<evidence type="ECO:0000256" key="6">
    <source>
        <dbReference type="ARBA" id="ARBA00022692"/>
    </source>
</evidence>
<dbReference type="Proteomes" id="UP000559809">
    <property type="component" value="Unassembled WGS sequence"/>
</dbReference>
<dbReference type="InterPro" id="IPR050321">
    <property type="entry name" value="Glycosyltr_2/OpgH_subfam"/>
</dbReference>
<name>A0A853FV22_9BURK</name>
<dbReference type="InterPro" id="IPR029044">
    <property type="entry name" value="Nucleotide-diphossugar_trans"/>
</dbReference>
<evidence type="ECO:0000259" key="13">
    <source>
        <dbReference type="Pfam" id="PF07238"/>
    </source>
</evidence>
<comment type="subcellular location">
    <subcellularLocation>
        <location evidence="1">Cell inner membrane</location>
        <topology evidence="1">Multi-pass membrane protein</topology>
    </subcellularLocation>
</comment>
<feature type="transmembrane region" description="Helical" evidence="11">
    <location>
        <begin position="237"/>
        <end position="259"/>
    </location>
</feature>
<sequence>MASFFLTSRAVQGLAAIHREACDERKMGAWTASAYTVLVILARVFLRLEGPAWRRVRVEYGPWFHHLSSRPYKPADPLRYVLQAAWVLFTVPPHEQGAPFWRLSARAAWRGCAARLLALRGRFIAQLRQAPEELRETPLARNAEKTLGSMSGNARRVLYAALACLAAALTVLLVTQPFTLFAQFLFVVLLWGLAMAVRRIPGQFSTFMLIVLSLTVSCRYIWWRYTSTLNMRDTMDLVFGALLLAAETYSWIVLVLGYVQTAMPLKRPPAELPKDTASWPTVDLMIPTYNEDLSVVAPTVYAALGMDWPKDKLRIHLLDDGRREAFRAFAEEVGIHYIIRPDGRHAKAGNLNHALGKTDGELIAIFDCDHIPTRSFLQMTVGWFLRDPKLALVQTPHHFFSPDPFERNLGHFGTQPNENTLFYGLVQDGNDLWNAAFFCGSCAVLRRTALESIGGFAVETVTEDAHTALRLHRHGYNSAYLRIPQAAGLATESLSAHIGQRIRWARGMVQIFRTDNPMFGKGLSLFQRLCYVNAMLHFLSGIPRIIYLTAPLAFLLAHAYIVYAPAVAILLNVVPHMVHAGLTNAHTQGPYRRTFWGEIYETVLAWYIARPTTVALFAPRKGSFNVTAKGGLVEQQYFDWSISHPYVWLALANLAGLGFGVWRLATGPTHEILTVLITMAWVLYNLVILGGAIAVAAEVRQIRQSHRVPASLPAHLQLADGHVFPAVLTDFSGGGAGLTLKSHRRIGRGDAVNLLLARGEQRFSFPGKVGRSIGNSIGIEFDPMTQKQQIDFVQCTFARADSWLAWQDRFTPDRPLHGLRDIVIMGFGGYKRLAEHLPFPLSAVLNGAIELVNWTISFLPRRRPATHSLNHMV</sequence>
<feature type="domain" description="PilZ" evidence="13">
    <location>
        <begin position="701"/>
        <end position="797"/>
    </location>
</feature>
<evidence type="ECO:0000256" key="11">
    <source>
        <dbReference type="RuleBase" id="RU365020"/>
    </source>
</evidence>
<feature type="transmembrane region" description="Helical" evidence="11">
    <location>
        <begin position="646"/>
        <end position="665"/>
    </location>
</feature>
<dbReference type="GO" id="GO:0006011">
    <property type="term" value="P:UDP-alpha-D-glucose metabolic process"/>
    <property type="evidence" value="ECO:0007669"/>
    <property type="project" value="InterPro"/>
</dbReference>
<dbReference type="NCBIfam" id="TIGR03030">
    <property type="entry name" value="CelA"/>
    <property type="match status" value="1"/>
</dbReference>
<dbReference type="Gene3D" id="2.40.10.220">
    <property type="entry name" value="predicted glycosyltransferase like domains"/>
    <property type="match status" value="1"/>
</dbReference>
<dbReference type="InterPro" id="IPR001173">
    <property type="entry name" value="Glyco_trans_2-like"/>
</dbReference>
<dbReference type="GO" id="GO:0030244">
    <property type="term" value="P:cellulose biosynthetic process"/>
    <property type="evidence" value="ECO:0007669"/>
    <property type="project" value="UniProtKB-KW"/>
</dbReference>
<dbReference type="PANTHER" id="PTHR43867">
    <property type="entry name" value="CELLULOSE SYNTHASE CATALYTIC SUBUNIT A [UDP-FORMING]"/>
    <property type="match status" value="1"/>
</dbReference>
<dbReference type="RefSeq" id="WP_180153165.1">
    <property type="nucleotide sequence ID" value="NZ_JACCEM010000001.1"/>
</dbReference>
<evidence type="ECO:0000313" key="14">
    <source>
        <dbReference type="EMBL" id="NYT47979.1"/>
    </source>
</evidence>
<dbReference type="EC" id="2.4.1.12" evidence="11"/>
<dbReference type="GO" id="GO:0016760">
    <property type="term" value="F:cellulose synthase (UDP-forming) activity"/>
    <property type="evidence" value="ECO:0007669"/>
    <property type="project" value="UniProtKB-EC"/>
</dbReference>
<protein>
    <recommendedName>
        <fullName evidence="11">Cellulose synthase catalytic subunit [UDP-forming]</fullName>
        <ecNumber evidence="11">2.4.1.12</ecNumber>
    </recommendedName>
</protein>
<evidence type="ECO:0000256" key="2">
    <source>
        <dbReference type="ARBA" id="ARBA00022475"/>
    </source>
</evidence>
<dbReference type="EMBL" id="JACCEM010000001">
    <property type="protein sequence ID" value="NYT47979.1"/>
    <property type="molecule type" value="Genomic_DNA"/>
</dbReference>
<dbReference type="AlphaFoldDB" id="A0A853FV22"/>
<dbReference type="SUPFAM" id="SSF53448">
    <property type="entry name" value="Nucleotide-diphospho-sugar transferases"/>
    <property type="match status" value="1"/>
</dbReference>
<organism evidence="14 15">
    <name type="scientific">Parapusillimonas granuli</name>
    <dbReference type="NCBI Taxonomy" id="380911"/>
    <lineage>
        <taxon>Bacteria</taxon>
        <taxon>Pseudomonadati</taxon>
        <taxon>Pseudomonadota</taxon>
        <taxon>Betaproteobacteria</taxon>
        <taxon>Burkholderiales</taxon>
        <taxon>Alcaligenaceae</taxon>
        <taxon>Parapusillimonas</taxon>
    </lineage>
</organism>
<dbReference type="InterPro" id="IPR003919">
    <property type="entry name" value="Cell_synth_A"/>
</dbReference>
<dbReference type="InterPro" id="IPR009875">
    <property type="entry name" value="PilZ_domain"/>
</dbReference>
<comment type="pathway">
    <text evidence="11">Glycan metabolism; bacterial cellulose biosynthesis.</text>
</comment>